<dbReference type="InterPro" id="IPR052895">
    <property type="entry name" value="HetReg/Transcr_Mod"/>
</dbReference>
<dbReference type="Pfam" id="PF06985">
    <property type="entry name" value="HET"/>
    <property type="match status" value="1"/>
</dbReference>
<evidence type="ECO:0000259" key="1">
    <source>
        <dbReference type="Pfam" id="PF06985"/>
    </source>
</evidence>
<reference evidence="2" key="1">
    <citation type="journal article" date="2020" name="Stud. Mycol.">
        <title>101 Dothideomycetes genomes: a test case for predicting lifestyles and emergence of pathogens.</title>
        <authorList>
            <person name="Haridas S."/>
            <person name="Albert R."/>
            <person name="Binder M."/>
            <person name="Bloem J."/>
            <person name="Labutti K."/>
            <person name="Salamov A."/>
            <person name="Andreopoulos B."/>
            <person name="Baker S."/>
            <person name="Barry K."/>
            <person name="Bills G."/>
            <person name="Bluhm B."/>
            <person name="Cannon C."/>
            <person name="Castanera R."/>
            <person name="Culley D."/>
            <person name="Daum C."/>
            <person name="Ezra D."/>
            <person name="Gonzalez J."/>
            <person name="Henrissat B."/>
            <person name="Kuo A."/>
            <person name="Liang C."/>
            <person name="Lipzen A."/>
            <person name="Lutzoni F."/>
            <person name="Magnuson J."/>
            <person name="Mondo S."/>
            <person name="Nolan M."/>
            <person name="Ohm R."/>
            <person name="Pangilinan J."/>
            <person name="Park H.-J."/>
            <person name="Ramirez L."/>
            <person name="Alfaro M."/>
            <person name="Sun H."/>
            <person name="Tritt A."/>
            <person name="Yoshinaga Y."/>
            <person name="Zwiers L.-H."/>
            <person name="Turgeon B."/>
            <person name="Goodwin S."/>
            <person name="Spatafora J."/>
            <person name="Crous P."/>
            <person name="Grigoriev I."/>
        </authorList>
    </citation>
    <scope>NUCLEOTIDE SEQUENCE</scope>
    <source>
        <strain evidence="2">CBS 107.79</strain>
    </source>
</reference>
<keyword evidence="3" id="KW-1185">Reference proteome</keyword>
<dbReference type="PANTHER" id="PTHR24148">
    <property type="entry name" value="ANKYRIN REPEAT DOMAIN-CONTAINING PROTEIN 39 HOMOLOG-RELATED"/>
    <property type="match status" value="1"/>
</dbReference>
<accession>A0A6A5UPK0</accession>
<evidence type="ECO:0000313" key="3">
    <source>
        <dbReference type="Proteomes" id="UP000800036"/>
    </source>
</evidence>
<dbReference type="Proteomes" id="UP000800036">
    <property type="component" value="Unassembled WGS sequence"/>
</dbReference>
<protein>
    <recommendedName>
        <fullName evidence="1">Heterokaryon incompatibility domain-containing protein</fullName>
    </recommendedName>
</protein>
<feature type="domain" description="Heterokaryon incompatibility" evidence="1">
    <location>
        <begin position="62"/>
        <end position="203"/>
    </location>
</feature>
<name>A0A6A5UPK0_9PLEO</name>
<dbReference type="OrthoDB" id="2157530at2759"/>
<dbReference type="InterPro" id="IPR010730">
    <property type="entry name" value="HET"/>
</dbReference>
<sequence length="340" mass="38576">MQAQPTERHADPQVPIASAHTTIYDELRADQFRMLCLSPVADCNDPIHVDLETYDDNNCPEYKFTSYAWGGEDGDSSLQSPVYVDEYWDVLLQTKNCWSLLQYLRPRRGIRLVWLDAICIDQSNTRERDAQVVKMGDIYRNCSRVVVYLGKDVAQIVSDTSERSTIPRRFSLDEVVDKFTDASIDPQKLFQLQYFTRVWIIQELLLPPGAIIPLNSFEFLVTRLTPGRLEAKWQAKQAKELGSESISDWDSTGAPWFQYAAGGADEIEQGIWGILQHTWSSHTSDARDKIFGVLGLIDTKEGATENATRNRGELQSATPTPNVNYSISNVHIFLEYLAIS</sequence>
<organism evidence="2 3">
    <name type="scientific">Bimuria novae-zelandiae CBS 107.79</name>
    <dbReference type="NCBI Taxonomy" id="1447943"/>
    <lineage>
        <taxon>Eukaryota</taxon>
        <taxon>Fungi</taxon>
        <taxon>Dikarya</taxon>
        <taxon>Ascomycota</taxon>
        <taxon>Pezizomycotina</taxon>
        <taxon>Dothideomycetes</taxon>
        <taxon>Pleosporomycetidae</taxon>
        <taxon>Pleosporales</taxon>
        <taxon>Massarineae</taxon>
        <taxon>Didymosphaeriaceae</taxon>
        <taxon>Bimuria</taxon>
    </lineage>
</organism>
<proteinExistence type="predicted"/>
<dbReference type="EMBL" id="ML976741">
    <property type="protein sequence ID" value="KAF1966795.1"/>
    <property type="molecule type" value="Genomic_DNA"/>
</dbReference>
<dbReference type="PANTHER" id="PTHR24148:SF81">
    <property type="entry name" value="HETEROKARYON INCOMPATIBILITY DOMAIN-CONTAINING PROTEIN"/>
    <property type="match status" value="1"/>
</dbReference>
<evidence type="ECO:0000313" key="2">
    <source>
        <dbReference type="EMBL" id="KAF1966795.1"/>
    </source>
</evidence>
<dbReference type="AlphaFoldDB" id="A0A6A5UPK0"/>
<gene>
    <name evidence="2" type="ORF">BU23DRAFT_485692</name>
</gene>